<evidence type="ECO:0000313" key="4">
    <source>
        <dbReference type="Proteomes" id="UP001629246"/>
    </source>
</evidence>
<feature type="domain" description="Flavin reductase like" evidence="2">
    <location>
        <begin position="19"/>
        <end position="165"/>
    </location>
</feature>
<dbReference type="Gene3D" id="2.30.110.10">
    <property type="entry name" value="Electron Transport, Fmn-binding Protein, Chain A"/>
    <property type="match status" value="1"/>
</dbReference>
<comment type="caution">
    <text evidence="3">The sequence shown here is derived from an EMBL/GenBank/DDBJ whole genome shotgun (WGS) entry which is preliminary data.</text>
</comment>
<evidence type="ECO:0000259" key="2">
    <source>
        <dbReference type="SMART" id="SM00903"/>
    </source>
</evidence>
<proteinExistence type="predicted"/>
<evidence type="ECO:0000313" key="3">
    <source>
        <dbReference type="EMBL" id="MFL9923047.1"/>
    </source>
</evidence>
<sequence>MKTDMTQDPSVKQAFREAMSRLGAAVNIVTTDGPAGRHGLTVSAVCSVTDEPPTLLVCVNQSAASHDVIRQNGALCVNVLGAHQEALSNAFGRRGMDVAERYAAGEWGMLSSGAPVLVDAAVNLDCRISRVEQIGTHSVFFCSVVDIAVAAEPHGLIYFNRLYHPLGGLPKAA</sequence>
<keyword evidence="1" id="KW-0560">Oxidoreductase</keyword>
<dbReference type="PANTHER" id="PTHR30466:SF1">
    <property type="entry name" value="FMN REDUCTASE (NADH) RUTF"/>
    <property type="match status" value="1"/>
</dbReference>
<dbReference type="EMBL" id="JAQQFM010000001">
    <property type="protein sequence ID" value="MFL9923047.1"/>
    <property type="molecule type" value="Genomic_DNA"/>
</dbReference>
<keyword evidence="4" id="KW-1185">Reference proteome</keyword>
<dbReference type="InterPro" id="IPR002563">
    <property type="entry name" value="Flavin_Rdtase-like_dom"/>
</dbReference>
<accession>A0ABW9A3U7</accession>
<dbReference type="SUPFAM" id="SSF50475">
    <property type="entry name" value="FMN-binding split barrel"/>
    <property type="match status" value="1"/>
</dbReference>
<gene>
    <name evidence="3" type="ORF">PQR62_02130</name>
</gene>
<dbReference type="RefSeq" id="WP_408154294.1">
    <property type="nucleotide sequence ID" value="NZ_JAQQFM010000001.1"/>
</dbReference>
<dbReference type="InterPro" id="IPR012349">
    <property type="entry name" value="Split_barrel_FMN-bd"/>
</dbReference>
<dbReference type="InterPro" id="IPR050268">
    <property type="entry name" value="NADH-dep_flavin_reductase"/>
</dbReference>
<organism evidence="3 4">
    <name type="scientific">Herbaspirillum lusitanum</name>
    <dbReference type="NCBI Taxonomy" id="213312"/>
    <lineage>
        <taxon>Bacteria</taxon>
        <taxon>Pseudomonadati</taxon>
        <taxon>Pseudomonadota</taxon>
        <taxon>Betaproteobacteria</taxon>
        <taxon>Burkholderiales</taxon>
        <taxon>Oxalobacteraceae</taxon>
        <taxon>Herbaspirillum</taxon>
    </lineage>
</organism>
<evidence type="ECO:0000256" key="1">
    <source>
        <dbReference type="ARBA" id="ARBA00023002"/>
    </source>
</evidence>
<protein>
    <submittedName>
        <fullName evidence="3">Flavin reductase</fullName>
    </submittedName>
</protein>
<name>A0ABW9A3U7_9BURK</name>
<dbReference type="SMART" id="SM00903">
    <property type="entry name" value="Flavin_Reduct"/>
    <property type="match status" value="1"/>
</dbReference>
<dbReference type="PANTHER" id="PTHR30466">
    <property type="entry name" value="FLAVIN REDUCTASE"/>
    <property type="match status" value="1"/>
</dbReference>
<dbReference type="Proteomes" id="UP001629246">
    <property type="component" value="Unassembled WGS sequence"/>
</dbReference>
<reference evidence="3 4" key="1">
    <citation type="journal article" date="2024" name="Chem. Sci.">
        <title>Discovery of megapolipeptins by genome mining of a Burkholderiales bacteria collection.</title>
        <authorList>
            <person name="Paulo B.S."/>
            <person name="Recchia M.J.J."/>
            <person name="Lee S."/>
            <person name="Fergusson C.H."/>
            <person name="Romanowski S.B."/>
            <person name="Hernandez A."/>
            <person name="Krull N."/>
            <person name="Liu D.Y."/>
            <person name="Cavanagh H."/>
            <person name="Bos A."/>
            <person name="Gray C.A."/>
            <person name="Murphy B.T."/>
            <person name="Linington R.G."/>
            <person name="Eustaquio A.S."/>
        </authorList>
    </citation>
    <scope>NUCLEOTIDE SEQUENCE [LARGE SCALE GENOMIC DNA]</scope>
    <source>
        <strain evidence="3 4">RL21-008-BIB-A</strain>
    </source>
</reference>
<dbReference type="Pfam" id="PF01613">
    <property type="entry name" value="Flavin_Reduct"/>
    <property type="match status" value="1"/>
</dbReference>